<protein>
    <submittedName>
        <fullName evidence="2">Uncharacterized protein</fullName>
    </submittedName>
</protein>
<keyword evidence="1" id="KW-0472">Membrane</keyword>
<feature type="transmembrane region" description="Helical" evidence="1">
    <location>
        <begin position="6"/>
        <end position="27"/>
    </location>
</feature>
<dbReference type="Proteomes" id="UP000399805">
    <property type="component" value="Unassembled WGS sequence"/>
</dbReference>
<reference evidence="2 3" key="1">
    <citation type="submission" date="2019-09" db="EMBL/GenBank/DDBJ databases">
        <authorList>
            <person name="Leyn A S."/>
        </authorList>
    </citation>
    <scope>NUCLEOTIDE SEQUENCE [LARGE SCALE GENOMIC DNA]</scope>
    <source>
        <strain evidence="2">AA231_1</strain>
    </source>
</reference>
<organism evidence="2 3">
    <name type="scientific">Amycolatopsis camponoti</name>
    <dbReference type="NCBI Taxonomy" id="2606593"/>
    <lineage>
        <taxon>Bacteria</taxon>
        <taxon>Bacillati</taxon>
        <taxon>Actinomycetota</taxon>
        <taxon>Actinomycetes</taxon>
        <taxon>Pseudonocardiales</taxon>
        <taxon>Pseudonocardiaceae</taxon>
        <taxon>Amycolatopsis</taxon>
    </lineage>
</organism>
<name>A0A6I8LUB0_9PSEU</name>
<keyword evidence="1" id="KW-0812">Transmembrane</keyword>
<feature type="transmembrane region" description="Helical" evidence="1">
    <location>
        <begin position="71"/>
        <end position="92"/>
    </location>
</feature>
<accession>A0A6I8LUB0</accession>
<dbReference type="AlphaFoldDB" id="A0A6I8LUB0"/>
<keyword evidence="1" id="KW-1133">Transmembrane helix</keyword>
<sequence>MAVLWALWGIGVLNVAAAVVSSSVHLLRSRFTTFAAPAFLSIVLIMAAIVTTFAGGFAGLLLVLLTDAGPVLIVSTGVLLAGAAFVTAFALNQVRLSRRDSRIGKRLLSRDEVLDLIKAGLVHSFSRRNGVLEIQLKLRAAEEPALRHRRAHPRDYLAFVAAATEGGAGRRKIRYEDDTGEGPSSTERRWITVAEAVALLGADQVKTFGWGGHESPDNARATFRGTPTGIKLIDHGWARHIVAAPESGAALLPLARVARSAHGRPHIIVDGHWEQRA</sequence>
<gene>
    <name evidence="2" type="ORF">AA23TX_04186</name>
</gene>
<evidence type="ECO:0000313" key="2">
    <source>
        <dbReference type="EMBL" id="VVJ19165.1"/>
    </source>
</evidence>
<dbReference type="RefSeq" id="WP_155544062.1">
    <property type="nucleotide sequence ID" value="NZ_CABVGP010000001.1"/>
</dbReference>
<evidence type="ECO:0000313" key="3">
    <source>
        <dbReference type="Proteomes" id="UP000399805"/>
    </source>
</evidence>
<proteinExistence type="predicted"/>
<evidence type="ECO:0000256" key="1">
    <source>
        <dbReference type="SAM" id="Phobius"/>
    </source>
</evidence>
<dbReference type="EMBL" id="CABVGP010000001">
    <property type="protein sequence ID" value="VVJ19165.1"/>
    <property type="molecule type" value="Genomic_DNA"/>
</dbReference>
<feature type="transmembrane region" description="Helical" evidence="1">
    <location>
        <begin position="39"/>
        <end position="65"/>
    </location>
</feature>
<keyword evidence="3" id="KW-1185">Reference proteome</keyword>